<sequence>MNSSSEQVSSTPRAYEWEDIEKQTKPQLVKLILTRRETWPASICSAEHKVIAHQKKEVLIQHVLDRKNGFLTSTPWKSIHGQSNSANRN</sequence>
<comment type="caution">
    <text evidence="1">The sequence shown here is derived from an EMBL/GenBank/DDBJ whole genome shotgun (WGS) entry which is preliminary data.</text>
</comment>
<reference evidence="1 2" key="1">
    <citation type="submission" date="2015-12" db="EMBL/GenBank/DDBJ databases">
        <title>Draft genome sequence of Moniliophthora roreri, the causal agent of frosty pod rot of cacao.</title>
        <authorList>
            <person name="Aime M.C."/>
            <person name="Diaz-Valderrama J.R."/>
            <person name="Kijpornyongpan T."/>
            <person name="Phillips-Mora W."/>
        </authorList>
    </citation>
    <scope>NUCLEOTIDE SEQUENCE [LARGE SCALE GENOMIC DNA]</scope>
    <source>
        <strain evidence="1 2">MCA 2952</strain>
    </source>
</reference>
<organism evidence="1 2">
    <name type="scientific">Moniliophthora roreri</name>
    <name type="common">Frosty pod rot fungus</name>
    <name type="synonym">Monilia roreri</name>
    <dbReference type="NCBI Taxonomy" id="221103"/>
    <lineage>
        <taxon>Eukaryota</taxon>
        <taxon>Fungi</taxon>
        <taxon>Dikarya</taxon>
        <taxon>Basidiomycota</taxon>
        <taxon>Agaricomycotina</taxon>
        <taxon>Agaricomycetes</taxon>
        <taxon>Agaricomycetidae</taxon>
        <taxon>Agaricales</taxon>
        <taxon>Marasmiineae</taxon>
        <taxon>Marasmiaceae</taxon>
        <taxon>Moniliophthora</taxon>
    </lineage>
</organism>
<dbReference type="AlphaFoldDB" id="A0A0W0FX15"/>
<proteinExistence type="predicted"/>
<protein>
    <submittedName>
        <fullName evidence="1">Uncharacterized protein</fullName>
    </submittedName>
</protein>
<accession>A0A0W0FX15</accession>
<gene>
    <name evidence="1" type="ORF">WG66_6602</name>
</gene>
<name>A0A0W0FX15_MONRR</name>
<evidence type="ECO:0000313" key="2">
    <source>
        <dbReference type="Proteomes" id="UP000054988"/>
    </source>
</evidence>
<evidence type="ECO:0000313" key="1">
    <source>
        <dbReference type="EMBL" id="KTB40826.1"/>
    </source>
</evidence>
<dbReference type="Proteomes" id="UP000054988">
    <property type="component" value="Unassembled WGS sequence"/>
</dbReference>
<dbReference type="EMBL" id="LATX01001546">
    <property type="protein sequence ID" value="KTB40826.1"/>
    <property type="molecule type" value="Genomic_DNA"/>
</dbReference>